<feature type="compositionally biased region" description="Polar residues" evidence="1">
    <location>
        <begin position="714"/>
        <end position="725"/>
    </location>
</feature>
<sequence>MKIQYHLLLLTFLLSEDVLCNNSGYEDVKGISAEVKKGSGGAGSDYLATGGKKALWPWNGNDKKGHENKSSKDEDGLLSSLLGSVKRLLPFNEKGIQNNVQGISDNVVDMKDAMIKNSSNLVKHANKLKEEIQKNTAYWANVVKTTVSEELHHIDQFSKEQLDKLKKDPEHKNFFTKLFSGDSAAADVSSVSSSSASNKETEMKNAQGAVGSKAPPGHDDAEVENEEKAKSFWDFLHTGAGGNASPATDEKEPSTGFLRMFKTDKNKPSSVTHNKESFSWFSTHSSEDGSATQQNHPDNEKEKKQGFTFNIFNSKDSSQESRSVPHSNTNDKGIFTQWFNPPTAKGTNKDEHLPQKEQSGGMTQDSVNDSQHVEVHEGEKQKKNFSLLNMWKATHKEKDAEEQNNGEVDTDVGSNMSQVTEGEGSDEESTKGGSFFFNPFEGLGFKSKGESSHTKDTAPGKTNIAEGMSHADLSKGNNYLVDLMKNVYEGKNDETGEQAQQILSFMHTKHEHDANTNCHPLVSFKVCLNTCFNVPSAMEGGSSDGSNEHKKKNLSAGDYKKLEACILKCKNTNLSEQAPGCANKDGSVTTSDKTNYEEKIKNLKQNNYTLGEQSSVFSDLTTHDKYAEGETPSHKSSWVMGASGTDNAGDETEVQNGSRTFPTLADGKLGAHLYSVDSSNTGGHNKEPTTDGNKHSMVGENSFSFFKAFAPQTGSTSDGVNTHGATNPLGAPHNDNNNKAGTEGAAANLTAAGVHGEDLEGAIHGSGSGGGSGDGDTDDEDDWNDFSYISQALFLLLLLVTFFVYLSAFTNIITQFYVSFKEKVCLYIKGQYRSPFDQAHGESAEAFLPKGLHSYGNASVHGSYDNLCLKYVYTLLHSSLERQNE</sequence>
<protein>
    <recommendedName>
        <fullName evidence="6">EMP1-trafficking protein</fullName>
    </recommendedName>
</protein>
<feature type="compositionally biased region" description="Polar residues" evidence="1">
    <location>
        <begin position="314"/>
        <end position="331"/>
    </location>
</feature>
<evidence type="ECO:0008006" key="6">
    <source>
        <dbReference type="Google" id="ProtNLM"/>
    </source>
</evidence>
<gene>
    <name evidence="4" type="ORF">AK88_02339</name>
</gene>
<name>A0A0D9QM12_PLAFR</name>
<feature type="transmembrane region" description="Helical" evidence="2">
    <location>
        <begin position="792"/>
        <end position="813"/>
    </location>
</feature>
<keyword evidence="3" id="KW-0732">Signal</keyword>
<dbReference type="AlphaFoldDB" id="A0A0D9QM12"/>
<reference evidence="4 5" key="1">
    <citation type="submission" date="2014-03" db="EMBL/GenBank/DDBJ databases">
        <title>The Genome Sequence of Plasmodium fragile nilgiri.</title>
        <authorList>
            <consortium name="The Broad Institute Genomics Platform"/>
            <consortium name="The Broad Institute Genome Sequencing Center for Infectious Disease"/>
            <person name="Neafsey D."/>
            <person name="Duraisingh M."/>
            <person name="Young S.K."/>
            <person name="Zeng Q."/>
            <person name="Gargeya S."/>
            <person name="Abouelleil A."/>
            <person name="Alvarado L."/>
            <person name="Chapman S.B."/>
            <person name="Gainer-Dewar J."/>
            <person name="Goldberg J."/>
            <person name="Griggs A."/>
            <person name="Gujja S."/>
            <person name="Hansen M."/>
            <person name="Howarth C."/>
            <person name="Imamovic A."/>
            <person name="Larimer J."/>
            <person name="Pearson M."/>
            <person name="Poon T.W."/>
            <person name="Priest M."/>
            <person name="Roberts A."/>
            <person name="Saif S."/>
            <person name="Shea T."/>
            <person name="Sykes S."/>
            <person name="Wortman J."/>
            <person name="Nusbaum C."/>
            <person name="Birren B."/>
        </authorList>
    </citation>
    <scope>NUCLEOTIDE SEQUENCE [LARGE SCALE GENOMIC DNA]</scope>
    <source>
        <strain evidence="5">nilgiri</strain>
    </source>
</reference>
<evidence type="ECO:0000256" key="1">
    <source>
        <dbReference type="SAM" id="MobiDB-lite"/>
    </source>
</evidence>
<feature type="compositionally biased region" description="Polar residues" evidence="1">
    <location>
        <begin position="281"/>
        <end position="296"/>
    </location>
</feature>
<feature type="region of interest" description="Disordered" evidence="1">
    <location>
        <begin position="714"/>
        <end position="742"/>
    </location>
</feature>
<dbReference type="EMBL" id="KQ001666">
    <property type="protein sequence ID" value="KJP88064.1"/>
    <property type="molecule type" value="Genomic_DNA"/>
</dbReference>
<dbReference type="VEuPathDB" id="PlasmoDB:AK88_02339"/>
<evidence type="ECO:0000256" key="3">
    <source>
        <dbReference type="SAM" id="SignalP"/>
    </source>
</evidence>
<keyword evidence="2" id="KW-1133">Transmembrane helix</keyword>
<feature type="compositionally biased region" description="Polar residues" evidence="1">
    <location>
        <begin position="356"/>
        <end position="370"/>
    </location>
</feature>
<keyword evidence="2" id="KW-0812">Transmembrane</keyword>
<feature type="signal peptide" evidence="3">
    <location>
        <begin position="1"/>
        <end position="20"/>
    </location>
</feature>
<feature type="region of interest" description="Disordered" evidence="1">
    <location>
        <begin position="314"/>
        <end position="433"/>
    </location>
</feature>
<feature type="region of interest" description="Disordered" evidence="1">
    <location>
        <begin position="281"/>
        <end position="302"/>
    </location>
</feature>
<evidence type="ECO:0000313" key="5">
    <source>
        <dbReference type="Proteomes" id="UP000054561"/>
    </source>
</evidence>
<dbReference type="OrthoDB" id="378817at2759"/>
<feature type="chain" id="PRO_5002343682" description="EMP1-trafficking protein" evidence="3">
    <location>
        <begin position="21"/>
        <end position="885"/>
    </location>
</feature>
<accession>A0A0D9QM12</accession>
<feature type="compositionally biased region" description="Polar residues" evidence="1">
    <location>
        <begin position="411"/>
        <end position="420"/>
    </location>
</feature>
<dbReference type="Proteomes" id="UP000054561">
    <property type="component" value="Unassembled WGS sequence"/>
</dbReference>
<organism evidence="4 5">
    <name type="scientific">Plasmodium fragile</name>
    <dbReference type="NCBI Taxonomy" id="5857"/>
    <lineage>
        <taxon>Eukaryota</taxon>
        <taxon>Sar</taxon>
        <taxon>Alveolata</taxon>
        <taxon>Apicomplexa</taxon>
        <taxon>Aconoidasida</taxon>
        <taxon>Haemosporida</taxon>
        <taxon>Plasmodiidae</taxon>
        <taxon>Plasmodium</taxon>
        <taxon>Plasmodium (Plasmodium)</taxon>
    </lineage>
</organism>
<feature type="compositionally biased region" description="Basic and acidic residues" evidence="1">
    <location>
        <begin position="216"/>
        <end position="225"/>
    </location>
</feature>
<keyword evidence="2" id="KW-0472">Membrane</keyword>
<evidence type="ECO:0000313" key="4">
    <source>
        <dbReference type="EMBL" id="KJP88064.1"/>
    </source>
</evidence>
<dbReference type="GeneID" id="24267653"/>
<proteinExistence type="predicted"/>
<feature type="compositionally biased region" description="Basic and acidic residues" evidence="1">
    <location>
        <begin position="371"/>
        <end position="382"/>
    </location>
</feature>
<dbReference type="OMA" id="KNTAYWA"/>
<dbReference type="RefSeq" id="XP_012335393.1">
    <property type="nucleotide sequence ID" value="XM_012479970.1"/>
</dbReference>
<evidence type="ECO:0000256" key="2">
    <source>
        <dbReference type="SAM" id="Phobius"/>
    </source>
</evidence>
<keyword evidence="5" id="KW-1185">Reference proteome</keyword>
<feature type="region of interest" description="Disordered" evidence="1">
    <location>
        <begin position="190"/>
        <end position="225"/>
    </location>
</feature>